<dbReference type="GeneID" id="103021992"/>
<reference evidence="4" key="1">
    <citation type="submission" date="2025-08" db="UniProtKB">
        <authorList>
            <consortium name="Ensembl"/>
        </authorList>
    </citation>
    <scope>IDENTIFICATION</scope>
</reference>
<dbReference type="GO" id="GO:0005102">
    <property type="term" value="F:signaling receptor binding"/>
    <property type="evidence" value="ECO:0007669"/>
    <property type="project" value="TreeGrafter"/>
</dbReference>
<feature type="region of interest" description="Disordered" evidence="2">
    <location>
        <begin position="450"/>
        <end position="472"/>
    </location>
</feature>
<dbReference type="GO" id="GO:0051898">
    <property type="term" value="P:negative regulation of phosphatidylinositol 3-kinase/protein kinase B signal transduction"/>
    <property type="evidence" value="ECO:0007669"/>
    <property type="project" value="TreeGrafter"/>
</dbReference>
<keyword evidence="1" id="KW-0597">Phosphoprotein</keyword>
<dbReference type="OrthoDB" id="8192811at2759"/>
<dbReference type="Proteomes" id="UP000694621">
    <property type="component" value="Unplaced"/>
</dbReference>
<dbReference type="PANTHER" id="PTHR16267">
    <property type="entry name" value="BANK1/PIK3AP1 FAMILY MEMBER"/>
    <property type="match status" value="1"/>
</dbReference>
<feature type="domain" description="DBB" evidence="3">
    <location>
        <begin position="171"/>
        <end position="303"/>
    </location>
</feature>
<feature type="compositionally biased region" description="Polar residues" evidence="2">
    <location>
        <begin position="400"/>
        <end position="412"/>
    </location>
</feature>
<gene>
    <name evidence="4" type="primary">LOC103021992</name>
</gene>
<evidence type="ECO:0000256" key="1">
    <source>
        <dbReference type="ARBA" id="ARBA00022553"/>
    </source>
</evidence>
<proteinExistence type="predicted"/>
<feature type="compositionally biased region" description="Basic and acidic residues" evidence="2">
    <location>
        <begin position="414"/>
        <end position="424"/>
    </location>
</feature>
<dbReference type="PANTHER" id="PTHR16267:SF13">
    <property type="entry name" value="B-CELL SCAFFOLD PROTEIN WITH ANKYRIN REPEATS"/>
    <property type="match status" value="1"/>
</dbReference>
<dbReference type="SMART" id="SM01282">
    <property type="entry name" value="DBB"/>
    <property type="match status" value="1"/>
</dbReference>
<organism evidence="4 5">
    <name type="scientific">Astyanax mexicanus</name>
    <name type="common">Blind cave fish</name>
    <name type="synonym">Astyanax fasciatus mexicanus</name>
    <dbReference type="NCBI Taxonomy" id="7994"/>
    <lineage>
        <taxon>Eukaryota</taxon>
        <taxon>Metazoa</taxon>
        <taxon>Chordata</taxon>
        <taxon>Craniata</taxon>
        <taxon>Vertebrata</taxon>
        <taxon>Euteleostomi</taxon>
        <taxon>Actinopterygii</taxon>
        <taxon>Neopterygii</taxon>
        <taxon>Teleostei</taxon>
        <taxon>Ostariophysi</taxon>
        <taxon>Characiformes</taxon>
        <taxon>Characoidei</taxon>
        <taxon>Acestrorhamphidae</taxon>
        <taxon>Acestrorhamphinae</taxon>
        <taxon>Astyanax</taxon>
    </lineage>
</organism>
<dbReference type="Gene3D" id="1.25.40.20">
    <property type="entry name" value="Ankyrin repeat-containing domain"/>
    <property type="match status" value="1"/>
</dbReference>
<dbReference type="InterPro" id="IPR036770">
    <property type="entry name" value="Ankyrin_rpt-contain_sf"/>
</dbReference>
<dbReference type="GO" id="GO:0042113">
    <property type="term" value="P:B cell activation"/>
    <property type="evidence" value="ECO:0007669"/>
    <property type="project" value="TreeGrafter"/>
</dbReference>
<dbReference type="PROSITE" id="PS51376">
    <property type="entry name" value="DBB"/>
    <property type="match status" value="1"/>
</dbReference>
<dbReference type="InterPro" id="IPR035897">
    <property type="entry name" value="Toll_tir_struct_dom_sf"/>
</dbReference>
<dbReference type="SUPFAM" id="SSF48403">
    <property type="entry name" value="Ankyrin repeat"/>
    <property type="match status" value="1"/>
</dbReference>
<dbReference type="GO" id="GO:1990782">
    <property type="term" value="F:protein tyrosine kinase binding"/>
    <property type="evidence" value="ECO:0007669"/>
    <property type="project" value="TreeGrafter"/>
</dbReference>
<dbReference type="Pfam" id="PF14545">
    <property type="entry name" value="DBB"/>
    <property type="match status" value="1"/>
</dbReference>
<evidence type="ECO:0000259" key="3">
    <source>
        <dbReference type="PROSITE" id="PS51376"/>
    </source>
</evidence>
<accession>A0A8B9KP39</accession>
<dbReference type="KEGG" id="amex:103021992"/>
<dbReference type="Gene3D" id="3.40.50.10140">
    <property type="entry name" value="Toll/interleukin-1 receptor homology (TIR) domain"/>
    <property type="match status" value="1"/>
</dbReference>
<dbReference type="InterPro" id="IPR017893">
    <property type="entry name" value="DBB_domain"/>
</dbReference>
<dbReference type="GO" id="GO:0050869">
    <property type="term" value="P:negative regulation of B cell activation"/>
    <property type="evidence" value="ECO:0007669"/>
    <property type="project" value="TreeGrafter"/>
</dbReference>
<dbReference type="Pfam" id="PF18567">
    <property type="entry name" value="TIR_3"/>
    <property type="match status" value="1"/>
</dbReference>
<dbReference type="InterPro" id="IPR052446">
    <property type="entry name" value="B-cell_PI3K-Signaling_Adptrs"/>
</dbReference>
<dbReference type="InterPro" id="IPR041340">
    <property type="entry name" value="PIK3AP1_TIR"/>
</dbReference>
<sequence length="629" mass="69953">MSKASEDLLIIYESEAEQWASYLRSLLADSIPEAGICCYDIGMVTSRRDNFLQLSNYKCKLLILSRGMLEGLCQLRRFFLAHVLRPEARVVVLLCGVDSLTPLLELIPLKGEECLLISSEQDAQEYRSAVAEIVRRGGQTSDIRPAQELNRIKLERKQSAVASNEKPSLLILPSRVPCENPGEVFLLLQKPVGSKECEVEFSGGKQRTRVKAASWNENTLSVAAADFPAGSVGVTLYCGGAIKAKASLYYYSRMGEIERLLKQAANPMNFMWQAFRVSSKEELDQILASSLMRKMPAGGFQGLLNDQTAAAASHSEEIPTLLHFAAQHGLKDLASAVLQCPGAQQALRTRNRLGHTPLVLAHSYGHSQLHVFLQESLALSSADDCSDDASVYELMGSAGSLQVSHSHDQPQTGEARDDDDKQPVEQEEDPYAHLGANDEEYDSILTSGSSVAIVNRPPAPTPRPETLPAKEDNMPFIAQVFQKKKSQADSETLYSFSTKQNRGRDSISCTYDTFMPNQPPGLDELIKLQEQVKKGSLSMDEALDRFTDWQRLQRGLDSIQQEKLKQLRQSIISNREDDDSVYDKINIVHHTPSVTTDECRRGSQQAETDFYSKPLKGQNSNFFWKADKR</sequence>
<protein>
    <recommendedName>
        <fullName evidence="3">DBB domain-containing protein</fullName>
    </recommendedName>
</protein>
<evidence type="ECO:0000256" key="2">
    <source>
        <dbReference type="SAM" id="MobiDB-lite"/>
    </source>
</evidence>
<name>A0A8B9KP39_ASTMX</name>
<dbReference type="AlphaFoldDB" id="A0A8B9KP39"/>
<evidence type="ECO:0000313" key="4">
    <source>
        <dbReference type="Ensembl" id="ENSAMXP00005040003.1"/>
    </source>
</evidence>
<evidence type="ECO:0000313" key="5">
    <source>
        <dbReference type="Proteomes" id="UP000694621"/>
    </source>
</evidence>
<feature type="region of interest" description="Disordered" evidence="2">
    <location>
        <begin position="400"/>
        <end position="426"/>
    </location>
</feature>
<dbReference type="Ensembl" id="ENSAMXT00005043561.1">
    <property type="protein sequence ID" value="ENSAMXP00005040003.1"/>
    <property type="gene ID" value="ENSAMXG00005018837.1"/>
</dbReference>